<dbReference type="AlphaFoldDB" id="G8C0E7"/>
<dbReference type="InterPro" id="IPR002123">
    <property type="entry name" value="Plipid/glycerol_acylTrfase"/>
</dbReference>
<keyword evidence="3" id="KW-0012">Acyltransferase</keyword>
<dbReference type="SMART" id="SM00563">
    <property type="entry name" value="PlsC"/>
    <property type="match status" value="1"/>
</dbReference>
<keyword evidence="4" id="KW-1133">Transmembrane helix</keyword>
<dbReference type="eggNOG" id="KOG1505">
    <property type="taxonomic scope" value="Eukaryota"/>
</dbReference>
<proteinExistence type="inferred from homology"/>
<evidence type="ECO:0000256" key="4">
    <source>
        <dbReference type="SAM" id="Phobius"/>
    </source>
</evidence>
<feature type="transmembrane region" description="Helical" evidence="4">
    <location>
        <begin position="56"/>
        <end position="73"/>
    </location>
</feature>
<evidence type="ECO:0000256" key="1">
    <source>
        <dbReference type="ARBA" id="ARBA00008655"/>
    </source>
</evidence>
<feature type="transmembrane region" description="Helical" evidence="4">
    <location>
        <begin position="353"/>
        <end position="371"/>
    </location>
</feature>
<keyword evidence="2" id="KW-0808">Transferase</keyword>
<keyword evidence="4" id="KW-0812">Transmembrane</keyword>
<dbReference type="GeneID" id="11531994"/>
<dbReference type="GO" id="GO:0042171">
    <property type="term" value="F:lysophosphatidic acid acyltransferase activity"/>
    <property type="evidence" value="ECO:0007669"/>
    <property type="project" value="EnsemblFungi"/>
</dbReference>
<dbReference type="GO" id="GO:0036149">
    <property type="term" value="P:phosphatidylinositol acyl-chain remodeling"/>
    <property type="evidence" value="ECO:0007669"/>
    <property type="project" value="TreeGrafter"/>
</dbReference>
<dbReference type="KEGG" id="tpf:TPHA_0M00870"/>
<dbReference type="RefSeq" id="XP_003688096.1">
    <property type="nucleotide sequence ID" value="XM_003688048.1"/>
</dbReference>
<dbReference type="GO" id="GO:0044233">
    <property type="term" value="C:mitochondria-associated endoplasmic reticulum membrane contact site"/>
    <property type="evidence" value="ECO:0007669"/>
    <property type="project" value="EnsemblFungi"/>
</dbReference>
<dbReference type="InterPro" id="IPR032098">
    <property type="entry name" value="Acyltransf_C"/>
</dbReference>
<feature type="domain" description="Phospholipid/glycerol acyltransferase" evidence="5">
    <location>
        <begin position="104"/>
        <end position="240"/>
    </location>
</feature>
<dbReference type="OMA" id="SITKYHE"/>
<dbReference type="SUPFAM" id="SSF69593">
    <property type="entry name" value="Glycerol-3-phosphate (1)-acyltransferase"/>
    <property type="match status" value="1"/>
</dbReference>
<dbReference type="GO" id="GO:0006654">
    <property type="term" value="P:phosphatidic acid biosynthetic process"/>
    <property type="evidence" value="ECO:0007669"/>
    <property type="project" value="EnsemblFungi"/>
</dbReference>
<dbReference type="EMBL" id="HE612868">
    <property type="protein sequence ID" value="CCE65662.1"/>
    <property type="molecule type" value="Genomic_DNA"/>
</dbReference>
<feature type="transmembrane region" description="Helical" evidence="4">
    <location>
        <begin position="12"/>
        <end position="36"/>
    </location>
</feature>
<dbReference type="Pfam" id="PF16076">
    <property type="entry name" value="Acyltransf_C"/>
    <property type="match status" value="1"/>
</dbReference>
<comment type="similarity">
    <text evidence="1">Belongs to the 1-acyl-sn-glycerol-3-phosphate acyltransferase family.</text>
</comment>
<dbReference type="GO" id="GO:0036152">
    <property type="term" value="P:phosphatidylethanolamine acyl-chain remodeling"/>
    <property type="evidence" value="ECO:0007669"/>
    <property type="project" value="EnsemblFungi"/>
</dbReference>
<sequence>MSSPTRILKQYFISFISIICFLQGCGCIVLFQIVILTVYSKHENKLKLSLRKSKEAFIILLMCVMSVIAPSSIRITTDDKSMSLENFRFNKQLKHVESNLNQRSIFIANHQLYTDWIYLWKIAYTSNFGGDVYIFAKKALKKIPIFGYAMTNYNFIFLDRNWVKDKNIIIRKLISILNYSTISNKNENDASSRNLPYCFIIFPEGTTLCKKAEIRSMEYAKKLGRRNFKHIVTPHTKGLRLLLTSLDKNIEKIYDLTVGYSGLKYGTYGEDEYSLKQMIYHGKSPKLVDIHIKSIEVKDIPYQDEKQFQAWLFDLWEEKDKLLKGYYQLGHFDVDPNFSTTTIDPFKMTLKEVIIAAVFIIASGSIFFYLYSNINNLKISYIL</sequence>
<protein>
    <recommendedName>
        <fullName evidence="5">Phospholipid/glycerol acyltransferase domain-containing protein</fullName>
    </recommendedName>
</protein>
<dbReference type="PANTHER" id="PTHR10983">
    <property type="entry name" value="1-ACYLGLYCEROL-3-PHOSPHATE ACYLTRANSFERASE-RELATED"/>
    <property type="match status" value="1"/>
</dbReference>
<dbReference type="Proteomes" id="UP000005666">
    <property type="component" value="Chromosome 13"/>
</dbReference>
<dbReference type="PANTHER" id="PTHR10983:SF16">
    <property type="entry name" value="LYSOCARDIOLIPIN ACYLTRANSFERASE 1"/>
    <property type="match status" value="1"/>
</dbReference>
<dbReference type="OrthoDB" id="189226at2759"/>
<reference evidence="6 7" key="1">
    <citation type="journal article" date="2011" name="Proc. Natl. Acad. Sci. U.S.A.">
        <title>Evolutionary erosion of yeast sex chromosomes by mating-type switching accidents.</title>
        <authorList>
            <person name="Gordon J.L."/>
            <person name="Armisen D."/>
            <person name="Proux-Wera E."/>
            <person name="Oheigeartaigh S.S."/>
            <person name="Byrne K.P."/>
            <person name="Wolfe K.H."/>
        </authorList>
    </citation>
    <scope>NUCLEOTIDE SEQUENCE [LARGE SCALE GENOMIC DNA]</scope>
    <source>
        <strain evidence="7">ATCC 24235 / CBS 4417 / NBRC 1672 / NRRL Y-8282 / UCD 70-5</strain>
    </source>
</reference>
<dbReference type="GO" id="GO:0036150">
    <property type="term" value="P:phosphatidylserine acyl-chain remodeling"/>
    <property type="evidence" value="ECO:0007669"/>
    <property type="project" value="EnsemblFungi"/>
</dbReference>
<gene>
    <name evidence="6" type="primary">TPHA0M00870</name>
    <name evidence="6" type="ordered locus">TPHA_0M00870</name>
</gene>
<name>G8C0E7_TETPH</name>
<evidence type="ECO:0000256" key="3">
    <source>
        <dbReference type="ARBA" id="ARBA00023315"/>
    </source>
</evidence>
<dbReference type="STRING" id="1071381.G8C0E7"/>
<evidence type="ECO:0000256" key="2">
    <source>
        <dbReference type="ARBA" id="ARBA00022679"/>
    </source>
</evidence>
<organism evidence="6 7">
    <name type="scientific">Tetrapisispora phaffii (strain ATCC 24235 / CBS 4417 / NBRC 1672 / NRRL Y-8282 / UCD 70-5)</name>
    <name type="common">Yeast</name>
    <name type="synonym">Fabospora phaffii</name>
    <dbReference type="NCBI Taxonomy" id="1071381"/>
    <lineage>
        <taxon>Eukaryota</taxon>
        <taxon>Fungi</taxon>
        <taxon>Dikarya</taxon>
        <taxon>Ascomycota</taxon>
        <taxon>Saccharomycotina</taxon>
        <taxon>Saccharomycetes</taxon>
        <taxon>Saccharomycetales</taxon>
        <taxon>Saccharomycetaceae</taxon>
        <taxon>Tetrapisispora</taxon>
    </lineage>
</organism>
<dbReference type="Pfam" id="PF01553">
    <property type="entry name" value="Acyltransferase"/>
    <property type="match status" value="1"/>
</dbReference>
<accession>G8C0E7</accession>
<dbReference type="PROSITE" id="PS51257">
    <property type="entry name" value="PROKAR_LIPOPROTEIN"/>
    <property type="match status" value="1"/>
</dbReference>
<dbReference type="HOGENOM" id="CLU_041844_3_2_1"/>
<keyword evidence="7" id="KW-1185">Reference proteome</keyword>
<dbReference type="GO" id="GO:0005783">
    <property type="term" value="C:endoplasmic reticulum"/>
    <property type="evidence" value="ECO:0007669"/>
    <property type="project" value="TreeGrafter"/>
</dbReference>
<evidence type="ECO:0000313" key="6">
    <source>
        <dbReference type="EMBL" id="CCE65662.1"/>
    </source>
</evidence>
<dbReference type="CDD" id="cd07990">
    <property type="entry name" value="LPLAT_LCLAT1-like"/>
    <property type="match status" value="1"/>
</dbReference>
<evidence type="ECO:0000313" key="7">
    <source>
        <dbReference type="Proteomes" id="UP000005666"/>
    </source>
</evidence>
<keyword evidence="4" id="KW-0472">Membrane</keyword>
<evidence type="ECO:0000259" key="5">
    <source>
        <dbReference type="SMART" id="SM00563"/>
    </source>
</evidence>